<feature type="transmembrane region" description="Helical" evidence="10">
    <location>
        <begin position="342"/>
        <end position="363"/>
    </location>
</feature>
<evidence type="ECO:0000256" key="5">
    <source>
        <dbReference type="ARBA" id="ARBA00022889"/>
    </source>
</evidence>
<dbReference type="InterPro" id="IPR007110">
    <property type="entry name" value="Ig-like_dom"/>
</dbReference>
<dbReference type="InterPro" id="IPR051036">
    <property type="entry name" value="SIGLEC"/>
</dbReference>
<keyword evidence="11" id="KW-0732">Signal</keyword>
<dbReference type="PROSITE" id="PS50835">
    <property type="entry name" value="IG_LIKE"/>
    <property type="match status" value="3"/>
</dbReference>
<reference evidence="14" key="1">
    <citation type="submission" date="2025-08" db="UniProtKB">
        <authorList>
            <consortium name="RefSeq"/>
        </authorList>
    </citation>
    <scope>IDENTIFICATION</scope>
</reference>
<gene>
    <name evidence="14" type="primary">LOC101408068</name>
</gene>
<evidence type="ECO:0000313" key="14">
    <source>
        <dbReference type="RefSeq" id="XP_014649807.1"/>
    </source>
</evidence>
<proteinExistence type="inferred from homology"/>
<keyword evidence="2 10" id="KW-0812">Transmembrane</keyword>
<dbReference type="Proteomes" id="UP000694910">
    <property type="component" value="Unplaced"/>
</dbReference>
<feature type="domain" description="Ig-like" evidence="12">
    <location>
        <begin position="234"/>
        <end position="330"/>
    </location>
</feature>
<dbReference type="Gene3D" id="2.60.40.10">
    <property type="entry name" value="Immunoglobulins"/>
    <property type="match status" value="3"/>
</dbReference>
<keyword evidence="13" id="KW-1185">Reference proteome</keyword>
<dbReference type="InterPro" id="IPR003006">
    <property type="entry name" value="Ig/MHC_CS"/>
</dbReference>
<dbReference type="InterPro" id="IPR003599">
    <property type="entry name" value="Ig_sub"/>
</dbReference>
<dbReference type="PROSITE" id="PS00290">
    <property type="entry name" value="IG_MHC"/>
    <property type="match status" value="1"/>
</dbReference>
<dbReference type="InterPro" id="IPR013106">
    <property type="entry name" value="Ig_V-set"/>
</dbReference>
<comment type="subcellular location">
    <subcellularLocation>
        <location evidence="1">Membrane</location>
        <topology evidence="1">Single-pass type I membrane protein</topology>
    </subcellularLocation>
</comment>
<dbReference type="GeneID" id="101408068"/>
<evidence type="ECO:0000256" key="3">
    <source>
        <dbReference type="ARBA" id="ARBA00022734"/>
    </source>
</evidence>
<protein>
    <submittedName>
        <fullName evidence="14">Sialic acid-binding Ig-like lectin 6</fullName>
    </submittedName>
</protein>
<name>A0ABM1DDC6_CERSS</name>
<dbReference type="SMART" id="SM00408">
    <property type="entry name" value="IGc2"/>
    <property type="match status" value="1"/>
</dbReference>
<dbReference type="PANTHER" id="PTHR12035">
    <property type="entry name" value="SIALIC ACID BINDING IMMUNOGLOBULIN-LIKE LECTIN"/>
    <property type="match status" value="1"/>
</dbReference>
<dbReference type="InterPro" id="IPR003598">
    <property type="entry name" value="Ig_sub2"/>
</dbReference>
<dbReference type="PANTHER" id="PTHR12035:SF99">
    <property type="entry name" value="SIALIC ACID BINDING IG LIKE LECTIN 6"/>
    <property type="match status" value="1"/>
</dbReference>
<keyword evidence="7 10" id="KW-0472">Membrane</keyword>
<dbReference type="Pfam" id="PF07686">
    <property type="entry name" value="V-set"/>
    <property type="match status" value="1"/>
</dbReference>
<evidence type="ECO:0000313" key="13">
    <source>
        <dbReference type="Proteomes" id="UP000694910"/>
    </source>
</evidence>
<evidence type="ECO:0000256" key="8">
    <source>
        <dbReference type="ARBA" id="ARBA00038361"/>
    </source>
</evidence>
<keyword evidence="5" id="KW-0130">Cell adhesion</keyword>
<dbReference type="SMART" id="SM00409">
    <property type="entry name" value="IG"/>
    <property type="match status" value="2"/>
</dbReference>
<dbReference type="RefSeq" id="XP_014649807.1">
    <property type="nucleotide sequence ID" value="XM_014794321.1"/>
</dbReference>
<evidence type="ECO:0000256" key="9">
    <source>
        <dbReference type="SAM" id="MobiDB-lite"/>
    </source>
</evidence>
<feature type="region of interest" description="Disordered" evidence="9">
    <location>
        <begin position="379"/>
        <end position="414"/>
    </location>
</feature>
<dbReference type="InterPro" id="IPR013783">
    <property type="entry name" value="Ig-like_fold"/>
</dbReference>
<evidence type="ECO:0000256" key="7">
    <source>
        <dbReference type="ARBA" id="ARBA00023136"/>
    </source>
</evidence>
<evidence type="ECO:0000256" key="2">
    <source>
        <dbReference type="ARBA" id="ARBA00022692"/>
    </source>
</evidence>
<evidence type="ECO:0000256" key="1">
    <source>
        <dbReference type="ARBA" id="ARBA00004479"/>
    </source>
</evidence>
<organism evidence="13 14">
    <name type="scientific">Ceratotherium simum simum</name>
    <name type="common">Southern white rhinoceros</name>
    <dbReference type="NCBI Taxonomy" id="73337"/>
    <lineage>
        <taxon>Eukaryota</taxon>
        <taxon>Metazoa</taxon>
        <taxon>Chordata</taxon>
        <taxon>Craniata</taxon>
        <taxon>Vertebrata</taxon>
        <taxon>Euteleostomi</taxon>
        <taxon>Mammalia</taxon>
        <taxon>Eutheria</taxon>
        <taxon>Laurasiatheria</taxon>
        <taxon>Perissodactyla</taxon>
        <taxon>Rhinocerotidae</taxon>
        <taxon>Ceratotherium</taxon>
    </lineage>
</organism>
<evidence type="ECO:0000256" key="11">
    <source>
        <dbReference type="SAM" id="SignalP"/>
    </source>
</evidence>
<sequence length="448" mass="49071">MLPLLLSLLLAGSLAQYDRYLLEVQESVTVQEGLCVSVPCTFSHPWYYWNNAAPAHGYWFREGANTQQDAPVATNNPDRKVQEETQGRFRLLGDPQTYNCSLDIRDASRKDNGKYFFRVERGITKWTYTSNHLSVHVIALTHTPHILIPGTLESGRPRNVTCSVPWACEWVTPPIFSWTSAALTSLGPRTHLSSVLTLTPRPQDHGTNLTCQVKFPAAGVTVERTIQLNITYAPQNMVISIFQGNSTGLKIPQDASTLPVLEGQTVRLLCVADSNPPAELSWFQGSPALNATPISITAILELPPIGTTGGDFTCLARHPLGSQNVSVSLSVVCKPEPRAGRVLAAVAGAGITALLSLCLCLIFRVKTCRKKAAQPVQSTDNVNPVEGSGSGAHRHQFWTDSPSDHPAPAGVSPISREEPELHYAFLRFHKPPKKKDTNMEYAEIKTHK</sequence>
<feature type="domain" description="Ig-like" evidence="12">
    <location>
        <begin position="3"/>
        <end position="102"/>
    </location>
</feature>
<feature type="signal peptide" evidence="11">
    <location>
        <begin position="1"/>
        <end position="15"/>
    </location>
</feature>
<accession>A0ABM1DDC6</accession>
<evidence type="ECO:0000256" key="10">
    <source>
        <dbReference type="SAM" id="Phobius"/>
    </source>
</evidence>
<feature type="chain" id="PRO_5047435854" evidence="11">
    <location>
        <begin position="16"/>
        <end position="448"/>
    </location>
</feature>
<keyword evidence="4" id="KW-0677">Repeat</keyword>
<evidence type="ECO:0000259" key="12">
    <source>
        <dbReference type="PROSITE" id="PS50835"/>
    </source>
</evidence>
<dbReference type="CDD" id="cd05712">
    <property type="entry name" value="IgV_CD33"/>
    <property type="match status" value="1"/>
</dbReference>
<dbReference type="SUPFAM" id="SSF48726">
    <property type="entry name" value="Immunoglobulin"/>
    <property type="match status" value="3"/>
</dbReference>
<evidence type="ECO:0000256" key="4">
    <source>
        <dbReference type="ARBA" id="ARBA00022737"/>
    </source>
</evidence>
<dbReference type="InterPro" id="IPR036179">
    <property type="entry name" value="Ig-like_dom_sf"/>
</dbReference>
<feature type="domain" description="Ig-like" evidence="12">
    <location>
        <begin position="144"/>
        <end position="227"/>
    </location>
</feature>
<evidence type="ECO:0000256" key="6">
    <source>
        <dbReference type="ARBA" id="ARBA00022989"/>
    </source>
</evidence>
<comment type="similarity">
    <text evidence="8">Belongs to the immunoglobulin superfamily. SIGLEC (sialic acid binding Ig-like lectin) family.</text>
</comment>
<keyword evidence="6 10" id="KW-1133">Transmembrane helix</keyword>
<keyword evidence="3" id="KW-0430">Lectin</keyword>